<protein>
    <recommendedName>
        <fullName evidence="1">YcaO domain-containing protein</fullName>
    </recommendedName>
</protein>
<dbReference type="EMBL" id="UOFL01000248">
    <property type="protein sequence ID" value="VAW82471.1"/>
    <property type="molecule type" value="Genomic_DNA"/>
</dbReference>
<organism evidence="2">
    <name type="scientific">hydrothermal vent metagenome</name>
    <dbReference type="NCBI Taxonomy" id="652676"/>
    <lineage>
        <taxon>unclassified sequences</taxon>
        <taxon>metagenomes</taxon>
        <taxon>ecological metagenomes</taxon>
    </lineage>
</organism>
<dbReference type="AlphaFoldDB" id="A0A3B0YSN5"/>
<sequence length="457" mass="51651">MKLSDTIQKLQRSIIGRHNGIIEKIEIIKPYAGSWPFYYGYASLCDVGMLNQVSAFRPPAAGIGLSQDEAMISILGEAVERYCAAFQQKDSMISGSVNSLSKNYRLLSSKDLSCYSTEQHQQQGFPYQKQLDSDIIEWQILSNFAGKKILVPAAYVYLPFQSKTNSLLPSNSTGLACGPSYDDAVLSALFEVVERDAYSLCWLFSGTPAKLCLDRQTHLINQIPCYFHKEWQVDFYDLTARENIPVILCVLRAPRSYAKISRQQSKKGEYMSSHWYCHGVAAHSNPETALVKSFHEAMLGYYFIESQWQKFMSSESTTNSKSDSIDPTTFFEHSGFYNHYPHHLKYCEFIDAGDTVDWGQSKGSSHVLAPGLNSMKQHLHQHNITAAHLNLSTPDMDNSGMHVARVILKGFNYLQGDNRMPTLGTERALNPHQYYDFIAPFSSDDHGRRNNWPHSLG</sequence>
<gene>
    <name evidence="2" type="ORF">MNBD_GAMMA12-3690</name>
</gene>
<reference evidence="2" key="1">
    <citation type="submission" date="2018-06" db="EMBL/GenBank/DDBJ databases">
        <authorList>
            <person name="Zhirakovskaya E."/>
        </authorList>
    </citation>
    <scope>NUCLEOTIDE SEQUENCE</scope>
</reference>
<dbReference type="Gene3D" id="3.30.160.660">
    <property type="match status" value="1"/>
</dbReference>
<evidence type="ECO:0000259" key="1">
    <source>
        <dbReference type="PROSITE" id="PS51664"/>
    </source>
</evidence>
<evidence type="ECO:0000313" key="2">
    <source>
        <dbReference type="EMBL" id="VAW82471.1"/>
    </source>
</evidence>
<dbReference type="Pfam" id="PF02624">
    <property type="entry name" value="YcaO"/>
    <property type="match status" value="1"/>
</dbReference>
<name>A0A3B0YSN5_9ZZZZ</name>
<accession>A0A3B0YSN5</accession>
<dbReference type="Gene3D" id="3.30.40.250">
    <property type="match status" value="1"/>
</dbReference>
<dbReference type="PROSITE" id="PS51664">
    <property type="entry name" value="YCAO"/>
    <property type="match status" value="1"/>
</dbReference>
<dbReference type="PANTHER" id="PTHR37809">
    <property type="entry name" value="RIBOSOMAL PROTEIN S12 METHYLTHIOTRANSFERASE ACCESSORY FACTOR YCAO"/>
    <property type="match status" value="1"/>
</dbReference>
<dbReference type="InterPro" id="IPR003776">
    <property type="entry name" value="YcaO-like_dom"/>
</dbReference>
<feature type="domain" description="YcaO" evidence="1">
    <location>
        <begin position="62"/>
        <end position="457"/>
    </location>
</feature>
<dbReference type="Gene3D" id="3.30.1330.230">
    <property type="match status" value="1"/>
</dbReference>
<proteinExistence type="predicted"/>
<dbReference type="PANTHER" id="PTHR37809:SF1">
    <property type="entry name" value="RIBOSOMAL PROTEIN S12 METHYLTHIOTRANSFERASE ACCESSORY FACTOR YCAO"/>
    <property type="match status" value="1"/>
</dbReference>